<dbReference type="AlphaFoldDB" id="A0A2T1LS62"/>
<evidence type="ECO:0000313" key="2">
    <source>
        <dbReference type="Proteomes" id="UP000239001"/>
    </source>
</evidence>
<evidence type="ECO:0000313" key="1">
    <source>
        <dbReference type="EMBL" id="PSF32273.1"/>
    </source>
</evidence>
<protein>
    <submittedName>
        <fullName evidence="1">Uncharacterized protein</fullName>
    </submittedName>
</protein>
<dbReference type="EMBL" id="PXOH01000038">
    <property type="protein sequence ID" value="PSF32273.1"/>
    <property type="molecule type" value="Genomic_DNA"/>
</dbReference>
<name>A0A2T1LS62_9CHRO</name>
<proteinExistence type="predicted"/>
<accession>A0A2T1LS62</accession>
<organism evidence="1 2">
    <name type="scientific">Aphanothece hegewaldii CCALA 016</name>
    <dbReference type="NCBI Taxonomy" id="2107694"/>
    <lineage>
        <taxon>Bacteria</taxon>
        <taxon>Bacillati</taxon>
        <taxon>Cyanobacteriota</taxon>
        <taxon>Cyanophyceae</taxon>
        <taxon>Oscillatoriophycideae</taxon>
        <taxon>Chroococcales</taxon>
        <taxon>Aphanothecaceae</taxon>
        <taxon>Aphanothece</taxon>
    </lineage>
</organism>
<gene>
    <name evidence="1" type="ORF">C7H19_21835</name>
</gene>
<keyword evidence="2" id="KW-1185">Reference proteome</keyword>
<dbReference type="OrthoDB" id="489576at2"/>
<dbReference type="Proteomes" id="UP000239001">
    <property type="component" value="Unassembled WGS sequence"/>
</dbReference>
<dbReference type="RefSeq" id="WP_106459032.1">
    <property type="nucleotide sequence ID" value="NZ_PXOH01000038.1"/>
</dbReference>
<reference evidence="1 2" key="1">
    <citation type="submission" date="2018-03" db="EMBL/GenBank/DDBJ databases">
        <title>The ancient ancestry and fast evolution of plastids.</title>
        <authorList>
            <person name="Moore K.R."/>
            <person name="Magnabosco C."/>
            <person name="Momper L."/>
            <person name="Gold D.A."/>
            <person name="Bosak T."/>
            <person name="Fournier G.P."/>
        </authorList>
    </citation>
    <scope>NUCLEOTIDE SEQUENCE [LARGE SCALE GENOMIC DNA]</scope>
    <source>
        <strain evidence="1 2">CCALA 016</strain>
    </source>
</reference>
<sequence>MSQRLSPLKIKQSLDTVIQQAILTEPLLAKRLRDLKKWIATKKDGLLMSKVQVLDLLTEIILDSELWLNLIQLSIDERQQVLDEELSSAEKFWIDVLFPSWFRENDPHSPIWKQKIMAGEFNQNDVFLINYLQQDLKELGGDSLWRYILDLSMATDLVVVGNQKLPICIQLTTLAGEGLTKKKENWQNIQAYWNIKRALLVSYYPKGLCYKSLAKIILNDSDTLPAICYIKRSV</sequence>
<reference evidence="1 2" key="2">
    <citation type="submission" date="2018-03" db="EMBL/GenBank/DDBJ databases">
        <authorList>
            <person name="Keele B.F."/>
        </authorList>
    </citation>
    <scope>NUCLEOTIDE SEQUENCE [LARGE SCALE GENOMIC DNA]</scope>
    <source>
        <strain evidence="1 2">CCALA 016</strain>
    </source>
</reference>
<comment type="caution">
    <text evidence="1">The sequence shown here is derived from an EMBL/GenBank/DDBJ whole genome shotgun (WGS) entry which is preliminary data.</text>
</comment>